<dbReference type="Pfam" id="PF02441">
    <property type="entry name" value="Flavoprotein"/>
    <property type="match status" value="1"/>
</dbReference>
<sequence>MAQETESPARMAWALTGSGHFFAETLELIDSLEGQVDIFLSGAGEEVLQQYGYDLKEIRARHRVFRDNAASSPPVGLFYYGHYHTVVIAPATSNTVAKCVFGISDTLVTNIFAQAGKCRIPSVVFACDSAPHHWTEAPGGTVSVYPRQVDLENTEKLRAFEATEVVTDLASLQSAVRARARTEDAHA</sequence>
<organism evidence="2 3">
    <name type="scientific">Thiohalorhabdus methylotrophus</name>
    <dbReference type="NCBI Taxonomy" id="3242694"/>
    <lineage>
        <taxon>Bacteria</taxon>
        <taxon>Pseudomonadati</taxon>
        <taxon>Pseudomonadota</taxon>
        <taxon>Gammaproteobacteria</taxon>
        <taxon>Thiohalorhabdales</taxon>
        <taxon>Thiohalorhabdaceae</taxon>
        <taxon>Thiohalorhabdus</taxon>
    </lineage>
</organism>
<dbReference type="RefSeq" id="WP_373655966.1">
    <property type="nucleotide sequence ID" value="NZ_JBGUAW010000006.1"/>
</dbReference>
<proteinExistence type="predicted"/>
<dbReference type="InterPro" id="IPR036551">
    <property type="entry name" value="Flavin_trans-like"/>
</dbReference>
<dbReference type="Gene3D" id="3.40.50.1950">
    <property type="entry name" value="Flavin prenyltransferase-like"/>
    <property type="match status" value="1"/>
</dbReference>
<evidence type="ECO:0000313" key="2">
    <source>
        <dbReference type="EMBL" id="MFA9461180.1"/>
    </source>
</evidence>
<feature type="domain" description="Flavoprotein" evidence="1">
    <location>
        <begin position="10"/>
        <end position="166"/>
    </location>
</feature>
<comment type="caution">
    <text evidence="2">The sequence shown here is derived from an EMBL/GenBank/DDBJ whole genome shotgun (WGS) entry which is preliminary data.</text>
</comment>
<evidence type="ECO:0000259" key="1">
    <source>
        <dbReference type="Pfam" id="PF02441"/>
    </source>
</evidence>
<protein>
    <submittedName>
        <fullName evidence="2">Flavoprotein</fullName>
    </submittedName>
</protein>
<dbReference type="SUPFAM" id="SSF52507">
    <property type="entry name" value="Homo-oligomeric flavin-containing Cys decarboxylases, HFCD"/>
    <property type="match status" value="1"/>
</dbReference>
<dbReference type="InterPro" id="IPR003382">
    <property type="entry name" value="Flavoprotein"/>
</dbReference>
<dbReference type="EMBL" id="JBGUAW010000006">
    <property type="protein sequence ID" value="MFA9461180.1"/>
    <property type="molecule type" value="Genomic_DNA"/>
</dbReference>
<gene>
    <name evidence="2" type="ORF">ACERLL_10120</name>
</gene>
<dbReference type="Proteomes" id="UP001575181">
    <property type="component" value="Unassembled WGS sequence"/>
</dbReference>
<reference evidence="2 3" key="1">
    <citation type="submission" date="2024-08" db="EMBL/GenBank/DDBJ databases">
        <title>Whole-genome sequencing of halo(alkali)philic microorganisms from hypersaline lakes.</title>
        <authorList>
            <person name="Sorokin D.Y."/>
            <person name="Merkel A.Y."/>
            <person name="Messina E."/>
            <person name="Yakimov M."/>
        </authorList>
    </citation>
    <scope>NUCLEOTIDE SEQUENCE [LARGE SCALE GENOMIC DNA]</scope>
    <source>
        <strain evidence="2 3">Cl-TMA</strain>
    </source>
</reference>
<accession>A0ABV4TYL5</accession>
<keyword evidence="3" id="KW-1185">Reference proteome</keyword>
<evidence type="ECO:0000313" key="3">
    <source>
        <dbReference type="Proteomes" id="UP001575181"/>
    </source>
</evidence>
<name>A0ABV4TYL5_9GAMM</name>